<dbReference type="SUPFAM" id="SSF52540">
    <property type="entry name" value="P-loop containing nucleoside triphosphate hydrolases"/>
    <property type="match status" value="1"/>
</dbReference>
<comment type="caution">
    <text evidence="1">The sequence shown here is derived from an EMBL/GenBank/DDBJ whole genome shotgun (WGS) entry which is preliminary data.</text>
</comment>
<gene>
    <name evidence="1" type="ORF">GCM10011506_29890</name>
</gene>
<dbReference type="Gene3D" id="3.40.50.300">
    <property type="entry name" value="P-loop containing nucleotide triphosphate hydrolases"/>
    <property type="match status" value="1"/>
</dbReference>
<evidence type="ECO:0000313" key="2">
    <source>
        <dbReference type="Proteomes" id="UP000636010"/>
    </source>
</evidence>
<proteinExistence type="predicted"/>
<dbReference type="InterPro" id="IPR027417">
    <property type="entry name" value="P-loop_NTPase"/>
</dbReference>
<reference evidence="2" key="1">
    <citation type="journal article" date="2019" name="Int. J. Syst. Evol. Microbiol.">
        <title>The Global Catalogue of Microorganisms (GCM) 10K type strain sequencing project: providing services to taxonomists for standard genome sequencing and annotation.</title>
        <authorList>
            <consortium name="The Broad Institute Genomics Platform"/>
            <consortium name="The Broad Institute Genome Sequencing Center for Infectious Disease"/>
            <person name="Wu L."/>
            <person name="Ma J."/>
        </authorList>
    </citation>
    <scope>NUCLEOTIDE SEQUENCE [LARGE SCALE GENOMIC DNA]</scope>
    <source>
        <strain evidence="2">CGMCC 1.10832</strain>
    </source>
</reference>
<evidence type="ECO:0000313" key="1">
    <source>
        <dbReference type="EMBL" id="GGC42322.1"/>
    </source>
</evidence>
<name>A0ABQ1MLF6_9BACT</name>
<sequence>MISVINYQENIKQVNLAKLPKVYQEGHEFFMEAKDWYDKDKTVKESIDLYLNNLNQQLQLAKPKAETEELFIESFLKFDRKTMSKLQLRNYISSLQKAIATKQITRSSMHARQIQKIQEKLISQYNKLEGNRKIKILINKDWKAELRRAISSNELNGLSGLPLSRKAHLPATNTEKRSLSIFNSMNDINTAPSENSFRLAGDLGKLLGDLERFELAITLEGDQGGGKTRFGYQLADAFAGLNNQIAIFSLEIGRRSDLIRRMREEYVAPGNRGKIFITDQLPQGIETIRKAAKEFDVVVIDSWNKLNAHSSEFDKLRKDFPDTIFIVIFQRTTQGTIRGGTAPLFDAGVNLEVVKVDDSFRNNYAVATKNRYGETGLQYNIATKSIINSGELVEDEK</sequence>
<dbReference type="Proteomes" id="UP000636010">
    <property type="component" value="Unassembled WGS sequence"/>
</dbReference>
<protein>
    <recommendedName>
        <fullName evidence="3">Antirestriction protein</fullName>
    </recommendedName>
</protein>
<organism evidence="1 2">
    <name type="scientific">Marivirga lumbricoides</name>
    <dbReference type="NCBI Taxonomy" id="1046115"/>
    <lineage>
        <taxon>Bacteria</taxon>
        <taxon>Pseudomonadati</taxon>
        <taxon>Bacteroidota</taxon>
        <taxon>Cytophagia</taxon>
        <taxon>Cytophagales</taxon>
        <taxon>Marivirgaceae</taxon>
        <taxon>Marivirga</taxon>
    </lineage>
</organism>
<evidence type="ECO:0008006" key="3">
    <source>
        <dbReference type="Google" id="ProtNLM"/>
    </source>
</evidence>
<accession>A0ABQ1MLF6</accession>
<dbReference type="RefSeq" id="WP_188464925.1">
    <property type="nucleotide sequence ID" value="NZ_BAABHU010000010.1"/>
</dbReference>
<dbReference type="EMBL" id="BMEC01000010">
    <property type="protein sequence ID" value="GGC42322.1"/>
    <property type="molecule type" value="Genomic_DNA"/>
</dbReference>
<keyword evidence="2" id="KW-1185">Reference proteome</keyword>